<evidence type="ECO:0000259" key="1">
    <source>
        <dbReference type="Pfam" id="PF12697"/>
    </source>
</evidence>
<dbReference type="PANTHER" id="PTHR37017:SF11">
    <property type="entry name" value="ESTERASE_LIPASE_THIOESTERASE DOMAIN-CONTAINING PROTEIN"/>
    <property type="match status" value="1"/>
</dbReference>
<gene>
    <name evidence="2" type="ORF">LHJ74_02245</name>
</gene>
<comment type="caution">
    <text evidence="2">The sequence shown here is derived from an EMBL/GenBank/DDBJ whole genome shotgun (WGS) entry which is preliminary data.</text>
</comment>
<dbReference type="RefSeq" id="WP_260215943.1">
    <property type="nucleotide sequence ID" value="NZ_JAJAGO010000001.1"/>
</dbReference>
<dbReference type="InterPro" id="IPR000073">
    <property type="entry name" value="AB_hydrolase_1"/>
</dbReference>
<name>A0ABT2JMN1_9ACTN</name>
<feature type="domain" description="AB hydrolase-1" evidence="1">
    <location>
        <begin position="3"/>
        <end position="226"/>
    </location>
</feature>
<dbReference type="Proteomes" id="UP001156389">
    <property type="component" value="Unassembled WGS sequence"/>
</dbReference>
<proteinExistence type="predicted"/>
<keyword evidence="3" id="KW-1185">Reference proteome</keyword>
<organism evidence="2 3">
    <name type="scientific">Streptomyces gossypii</name>
    <dbReference type="NCBI Taxonomy" id="2883101"/>
    <lineage>
        <taxon>Bacteria</taxon>
        <taxon>Bacillati</taxon>
        <taxon>Actinomycetota</taxon>
        <taxon>Actinomycetes</taxon>
        <taxon>Kitasatosporales</taxon>
        <taxon>Streptomycetaceae</taxon>
        <taxon>Streptomyces</taxon>
    </lineage>
</organism>
<dbReference type="Pfam" id="PF12697">
    <property type="entry name" value="Abhydrolase_6"/>
    <property type="match status" value="1"/>
</dbReference>
<dbReference type="EMBL" id="JAJAGO010000001">
    <property type="protein sequence ID" value="MCT2588769.1"/>
    <property type="molecule type" value="Genomic_DNA"/>
</dbReference>
<dbReference type="Gene3D" id="3.40.50.1820">
    <property type="entry name" value="alpha/beta hydrolase"/>
    <property type="match status" value="1"/>
</dbReference>
<accession>A0ABT2JMN1</accession>
<evidence type="ECO:0000313" key="3">
    <source>
        <dbReference type="Proteomes" id="UP001156389"/>
    </source>
</evidence>
<evidence type="ECO:0000313" key="2">
    <source>
        <dbReference type="EMBL" id="MCT2588769.1"/>
    </source>
</evidence>
<dbReference type="InterPro" id="IPR052897">
    <property type="entry name" value="Sec-Metab_Biosynth_Hydrolase"/>
</dbReference>
<dbReference type="PANTHER" id="PTHR37017">
    <property type="entry name" value="AB HYDROLASE-1 DOMAIN-CONTAINING PROTEIN-RELATED"/>
    <property type="match status" value="1"/>
</dbReference>
<protein>
    <submittedName>
        <fullName evidence="2">Alpha/beta hydrolase</fullName>
    </submittedName>
</protein>
<sequence length="235" mass="24817">MRVVFVHGACVRDGSWWWHRTGELLAERGVASESPALPSCGETGGPTGAGGPGLAEDVAAVRHVLTANDEPTVVVAHSYGGIVTAEAAAGIDAVHHLLLVSSYLPEVGQSLSSFGGEEPAPFLDIDPEAGTFTVRPDALAETFLQDCDPEIQRRAADKTARQSLAVLEQPVEAAAWRHVPSTYLVCAQDRGTPAQLQREYARRAGSIVELDAGHHPFLSQPAAVSELILVRSGLS</sequence>
<dbReference type="SUPFAM" id="SSF53474">
    <property type="entry name" value="alpha/beta-Hydrolases"/>
    <property type="match status" value="1"/>
</dbReference>
<reference evidence="2 3" key="1">
    <citation type="submission" date="2021-10" db="EMBL/GenBank/DDBJ databases">
        <title>Streptomyces gossypii sp. nov., isolated from soil collected from cotton field.</title>
        <authorList>
            <person name="Ge X."/>
            <person name="Chen X."/>
            <person name="Liu W."/>
        </authorList>
    </citation>
    <scope>NUCLEOTIDE SEQUENCE [LARGE SCALE GENOMIC DNA]</scope>
    <source>
        <strain evidence="2 3">N2-109</strain>
    </source>
</reference>
<dbReference type="GO" id="GO:0016787">
    <property type="term" value="F:hydrolase activity"/>
    <property type="evidence" value="ECO:0007669"/>
    <property type="project" value="UniProtKB-KW"/>
</dbReference>
<keyword evidence="2" id="KW-0378">Hydrolase</keyword>
<dbReference type="InterPro" id="IPR029058">
    <property type="entry name" value="AB_hydrolase_fold"/>
</dbReference>